<evidence type="ECO:0000256" key="1">
    <source>
        <dbReference type="ARBA" id="ARBA00023015"/>
    </source>
</evidence>
<dbReference type="Pfam" id="PF00170">
    <property type="entry name" value="bZIP_1"/>
    <property type="match status" value="1"/>
</dbReference>
<keyword evidence="2" id="KW-0238">DNA-binding</keyword>
<feature type="domain" description="BZIP" evidence="5">
    <location>
        <begin position="114"/>
        <end position="177"/>
    </location>
</feature>
<accession>A0A9U8E7Z4</accession>
<dbReference type="SMART" id="SM00338">
    <property type="entry name" value="BRLZ"/>
    <property type="match status" value="1"/>
</dbReference>
<dbReference type="GO" id="GO:0000978">
    <property type="term" value="F:RNA polymerase II cis-regulatory region sequence-specific DNA binding"/>
    <property type="evidence" value="ECO:0007669"/>
    <property type="project" value="TreeGrafter"/>
</dbReference>
<dbReference type="OrthoDB" id="10308543at2759"/>
<dbReference type="RefSeq" id="XP_013075462.2">
    <property type="nucleotide sequence ID" value="XM_013220008.2"/>
</dbReference>
<keyword evidence="1" id="KW-0805">Transcription regulation</keyword>
<dbReference type="PROSITE" id="PS00036">
    <property type="entry name" value="BZIP_BASIC"/>
    <property type="match status" value="1"/>
</dbReference>
<dbReference type="PANTHER" id="PTHR23351:SF24">
    <property type="entry name" value="ACTIVATING TRANSCRIPTION FACTOR 3-RELATED"/>
    <property type="match status" value="1"/>
</dbReference>
<feature type="compositionally biased region" description="Basic and acidic residues" evidence="4">
    <location>
        <begin position="102"/>
        <end position="125"/>
    </location>
</feature>
<feature type="compositionally biased region" description="Basic and acidic residues" evidence="4">
    <location>
        <begin position="84"/>
        <end position="93"/>
    </location>
</feature>
<proteinExistence type="predicted"/>
<feature type="region of interest" description="Disordered" evidence="4">
    <location>
        <begin position="63"/>
        <end position="141"/>
    </location>
</feature>
<keyword evidence="6" id="KW-1185">Reference proteome</keyword>
<dbReference type="PANTHER" id="PTHR23351">
    <property type="entry name" value="FOS TRANSCRIPTION FACTOR-RELATED"/>
    <property type="match status" value="1"/>
</dbReference>
<keyword evidence="3" id="KW-0804">Transcription</keyword>
<evidence type="ECO:0000313" key="6">
    <source>
        <dbReference type="Proteomes" id="UP001165740"/>
    </source>
</evidence>
<dbReference type="GO" id="GO:0005634">
    <property type="term" value="C:nucleus"/>
    <property type="evidence" value="ECO:0007669"/>
    <property type="project" value="TreeGrafter"/>
</dbReference>
<dbReference type="InterPro" id="IPR004827">
    <property type="entry name" value="bZIP"/>
</dbReference>
<sequence>MTLTLNNGHIKEEPISPPPSSTIAPRHMSGASFFDRGSRESIITPSPPAGTYNYYPFPVRASSYNSGSESQGSPSINKSKLKNKILDRRRANGQEEFGPLFEEEKHHELTQADLERRERRREQNRRAAKRCRNKKKSMQTEISKGTQELVRANNDLRKENEMLRRQIEQLRNIIDDHCRSGCCFLIGASTPYEHTHYTGSPFDTQISSAITGAHLALNNDLPPQASAATELPSEKTVNSLPSLDFFKTTIPLSDIGKNLDSHNQGNLPSWDLNNITSDLPALAAEFSGFPLENNAVKLEQHQPHIFPAVQQGINDQRRMPCIDPNLVQNVAKLPQVITLVSDDISTRPPLSSATTSYDASQYGLSSSPFSHQHSDPHAQFYYDTKSFTCAQAQLWQNGEDLPFYQSSEHN</sequence>
<organism evidence="6 7">
    <name type="scientific">Biomphalaria glabrata</name>
    <name type="common">Bloodfluke planorb</name>
    <name type="synonym">Freshwater snail</name>
    <dbReference type="NCBI Taxonomy" id="6526"/>
    <lineage>
        <taxon>Eukaryota</taxon>
        <taxon>Metazoa</taxon>
        <taxon>Spiralia</taxon>
        <taxon>Lophotrochozoa</taxon>
        <taxon>Mollusca</taxon>
        <taxon>Gastropoda</taxon>
        <taxon>Heterobranchia</taxon>
        <taxon>Euthyneura</taxon>
        <taxon>Panpulmonata</taxon>
        <taxon>Hygrophila</taxon>
        <taxon>Lymnaeoidea</taxon>
        <taxon>Planorbidae</taxon>
        <taxon>Biomphalaria</taxon>
    </lineage>
</organism>
<gene>
    <name evidence="7" type="primary">LOC106061797</name>
</gene>
<evidence type="ECO:0000256" key="2">
    <source>
        <dbReference type="ARBA" id="ARBA00023125"/>
    </source>
</evidence>
<dbReference type="Gene3D" id="1.20.5.170">
    <property type="match status" value="1"/>
</dbReference>
<name>A0A9U8E7Z4_BIOGL</name>
<dbReference type="PROSITE" id="PS50217">
    <property type="entry name" value="BZIP"/>
    <property type="match status" value="1"/>
</dbReference>
<dbReference type="InterPro" id="IPR046347">
    <property type="entry name" value="bZIP_sf"/>
</dbReference>
<evidence type="ECO:0000313" key="7">
    <source>
        <dbReference type="RefSeq" id="XP_013075462.2"/>
    </source>
</evidence>
<dbReference type="GO" id="GO:0000981">
    <property type="term" value="F:DNA-binding transcription factor activity, RNA polymerase II-specific"/>
    <property type="evidence" value="ECO:0007669"/>
    <property type="project" value="TreeGrafter"/>
</dbReference>
<feature type="compositionally biased region" description="Basic residues" evidence="4">
    <location>
        <begin position="126"/>
        <end position="137"/>
    </location>
</feature>
<dbReference type="InterPro" id="IPR000837">
    <property type="entry name" value="AP-1"/>
</dbReference>
<dbReference type="KEGG" id="bgt:106061797"/>
<dbReference type="AlphaFoldDB" id="A0A9U8E7Z4"/>
<evidence type="ECO:0000256" key="3">
    <source>
        <dbReference type="ARBA" id="ARBA00023163"/>
    </source>
</evidence>
<evidence type="ECO:0000259" key="5">
    <source>
        <dbReference type="PROSITE" id="PS50217"/>
    </source>
</evidence>
<feature type="region of interest" description="Disordered" evidence="4">
    <location>
        <begin position="1"/>
        <end position="48"/>
    </location>
</feature>
<dbReference type="GeneID" id="106061797"/>
<feature type="compositionally biased region" description="Low complexity" evidence="4">
    <location>
        <begin position="63"/>
        <end position="75"/>
    </location>
</feature>
<protein>
    <submittedName>
        <fullName evidence="7">Transcription factor kayak-like</fullName>
    </submittedName>
</protein>
<dbReference type="SUPFAM" id="SSF57959">
    <property type="entry name" value="Leucine zipper domain"/>
    <property type="match status" value="1"/>
</dbReference>
<evidence type="ECO:0000256" key="4">
    <source>
        <dbReference type="SAM" id="MobiDB-lite"/>
    </source>
</evidence>
<reference evidence="7" key="1">
    <citation type="submission" date="2025-08" db="UniProtKB">
        <authorList>
            <consortium name="RefSeq"/>
        </authorList>
    </citation>
    <scope>IDENTIFICATION</scope>
</reference>
<dbReference type="Proteomes" id="UP001165740">
    <property type="component" value="Chromosome 3"/>
</dbReference>